<protein>
    <submittedName>
        <fullName evidence="2">Class I SAM-dependent methyltransferase</fullName>
    </submittedName>
</protein>
<dbReference type="InterPro" id="IPR025714">
    <property type="entry name" value="Methyltranfer_dom"/>
</dbReference>
<dbReference type="Pfam" id="PF13847">
    <property type="entry name" value="Methyltransf_31"/>
    <property type="match status" value="1"/>
</dbReference>
<name>A0ABS9DBP2_9ALTE</name>
<sequence length="220" mass="24835">MSKSEEFWDGASKSYDKTEERFEYIHNRSRENTKRFLKDSDRVLDYGCGTGTAACQFSDLVKEIQAIDISSNMIEIARGKAAVANIENVSFEQGDIFDSKYSNEKFDVILAFNMLHTVPNPQDVMLRVEDLLKPDGLFISVTPCLRQKMSFLVSLQIQLVSVLCKLGLIPIPIRRITSSDVESLLAVGGFQTLESEEIYKDASSYFVVAKKSIKTHCYMS</sequence>
<dbReference type="Proteomes" id="UP001521137">
    <property type="component" value="Unassembled WGS sequence"/>
</dbReference>
<evidence type="ECO:0000259" key="1">
    <source>
        <dbReference type="Pfam" id="PF13847"/>
    </source>
</evidence>
<comment type="caution">
    <text evidence="2">The sequence shown here is derived from an EMBL/GenBank/DDBJ whole genome shotgun (WGS) entry which is preliminary data.</text>
</comment>
<dbReference type="SUPFAM" id="SSF53335">
    <property type="entry name" value="S-adenosyl-L-methionine-dependent methyltransferases"/>
    <property type="match status" value="1"/>
</dbReference>
<dbReference type="Gene3D" id="3.40.50.150">
    <property type="entry name" value="Vaccinia Virus protein VP39"/>
    <property type="match status" value="1"/>
</dbReference>
<organism evidence="2 3">
    <name type="scientific">Paraglaciecola algarum</name>
    <dbReference type="NCBI Taxonomy" id="3050085"/>
    <lineage>
        <taxon>Bacteria</taxon>
        <taxon>Pseudomonadati</taxon>
        <taxon>Pseudomonadota</taxon>
        <taxon>Gammaproteobacteria</taxon>
        <taxon>Alteromonadales</taxon>
        <taxon>Alteromonadaceae</taxon>
        <taxon>Paraglaciecola</taxon>
    </lineage>
</organism>
<dbReference type="InterPro" id="IPR029063">
    <property type="entry name" value="SAM-dependent_MTases_sf"/>
</dbReference>
<proteinExistence type="predicted"/>
<dbReference type="PANTHER" id="PTHR43861:SF1">
    <property type="entry name" value="TRANS-ACONITATE 2-METHYLTRANSFERASE"/>
    <property type="match status" value="1"/>
</dbReference>
<dbReference type="PANTHER" id="PTHR43861">
    <property type="entry name" value="TRANS-ACONITATE 2-METHYLTRANSFERASE-RELATED"/>
    <property type="match status" value="1"/>
</dbReference>
<keyword evidence="2" id="KW-0489">Methyltransferase</keyword>
<keyword evidence="3" id="KW-1185">Reference proteome</keyword>
<dbReference type="GO" id="GO:0032259">
    <property type="term" value="P:methylation"/>
    <property type="evidence" value="ECO:0007669"/>
    <property type="project" value="UniProtKB-KW"/>
</dbReference>
<evidence type="ECO:0000313" key="2">
    <source>
        <dbReference type="EMBL" id="MCF2950371.1"/>
    </source>
</evidence>
<accession>A0ABS9DBP2</accession>
<dbReference type="GO" id="GO:0008168">
    <property type="term" value="F:methyltransferase activity"/>
    <property type="evidence" value="ECO:0007669"/>
    <property type="project" value="UniProtKB-KW"/>
</dbReference>
<reference evidence="2 3" key="1">
    <citation type="submission" date="2022-01" db="EMBL/GenBank/DDBJ databases">
        <title>Paraglaciecola sp. G1-23.</title>
        <authorList>
            <person name="Jin M.S."/>
            <person name="Han D.M."/>
            <person name="Kim H.M."/>
            <person name="Jeon C.O."/>
        </authorList>
    </citation>
    <scope>NUCLEOTIDE SEQUENCE [LARGE SCALE GENOMIC DNA]</scope>
    <source>
        <strain evidence="2 3">G1-23</strain>
    </source>
</reference>
<evidence type="ECO:0000313" key="3">
    <source>
        <dbReference type="Proteomes" id="UP001521137"/>
    </source>
</evidence>
<dbReference type="RefSeq" id="WP_235314472.1">
    <property type="nucleotide sequence ID" value="NZ_JAKGAS010000018.1"/>
</dbReference>
<keyword evidence="2" id="KW-0808">Transferase</keyword>
<gene>
    <name evidence="2" type="ORF">L0668_19840</name>
</gene>
<dbReference type="CDD" id="cd02440">
    <property type="entry name" value="AdoMet_MTases"/>
    <property type="match status" value="1"/>
</dbReference>
<dbReference type="EMBL" id="JAKGAS010000018">
    <property type="protein sequence ID" value="MCF2950371.1"/>
    <property type="molecule type" value="Genomic_DNA"/>
</dbReference>
<feature type="domain" description="Methyltransferase" evidence="1">
    <location>
        <begin position="38"/>
        <end position="147"/>
    </location>
</feature>